<keyword evidence="5" id="KW-1185">Reference proteome</keyword>
<dbReference type="InterPro" id="IPR007475">
    <property type="entry name" value="UbiK"/>
</dbReference>
<evidence type="ECO:0000313" key="3">
    <source>
        <dbReference type="EMBL" id="SCC82506.1"/>
    </source>
</evidence>
<proteinExistence type="predicted"/>
<dbReference type="PATRIC" id="fig|1653334.4.peg.2081"/>
<name>A0A0P8AC05_9HYPH</name>
<dbReference type="EMBL" id="FMBM01000003">
    <property type="protein sequence ID" value="SCC82506.1"/>
    <property type="molecule type" value="Genomic_DNA"/>
</dbReference>
<protein>
    <submittedName>
        <fullName evidence="3">BMFP domain-containing protein YqiC</fullName>
    </submittedName>
</protein>
<dbReference type="AlphaFoldDB" id="A0A0P8AC05"/>
<comment type="caution">
    <text evidence="2">The sequence shown here is derived from an EMBL/GenBank/DDBJ whole genome shotgun (WGS) entry which is preliminary data.</text>
</comment>
<accession>A0A0P8AC05</accession>
<dbReference type="STRING" id="1653334.GA0071312_3510"/>
<evidence type="ECO:0000313" key="2">
    <source>
        <dbReference type="EMBL" id="KPQ12819.1"/>
    </source>
</evidence>
<evidence type="ECO:0000313" key="4">
    <source>
        <dbReference type="Proteomes" id="UP000050497"/>
    </source>
</evidence>
<gene>
    <name evidence="3" type="ORF">GA0071312_3510</name>
    <name evidence="2" type="ORF">HLUCCO17_01600</name>
</gene>
<evidence type="ECO:0000256" key="1">
    <source>
        <dbReference type="SAM" id="Coils"/>
    </source>
</evidence>
<evidence type="ECO:0000313" key="5">
    <source>
        <dbReference type="Proteomes" id="UP000182800"/>
    </source>
</evidence>
<dbReference type="RefSeq" id="WP_074446324.1">
    <property type="nucleotide sequence ID" value="NZ_FMBM01000003.1"/>
</dbReference>
<dbReference type="Proteomes" id="UP000050497">
    <property type="component" value="Unassembled WGS sequence"/>
</dbReference>
<keyword evidence="1" id="KW-0175">Coiled coil</keyword>
<dbReference type="Proteomes" id="UP000182800">
    <property type="component" value="Unassembled WGS sequence"/>
</dbReference>
<dbReference type="EMBL" id="LJSX01000001">
    <property type="protein sequence ID" value="KPQ12819.1"/>
    <property type="molecule type" value="Genomic_DNA"/>
</dbReference>
<reference evidence="2 4" key="1">
    <citation type="submission" date="2015-09" db="EMBL/GenBank/DDBJ databases">
        <title>Identification and resolution of microdiversity through metagenomic sequencing of parallel consortia.</title>
        <authorList>
            <person name="Nelson W.C."/>
            <person name="Romine M.F."/>
            <person name="Lindemann S.R."/>
        </authorList>
    </citation>
    <scope>NUCLEOTIDE SEQUENCE [LARGE SCALE GENOMIC DNA]</scope>
    <source>
        <strain evidence="2">HL-109</strain>
    </source>
</reference>
<reference evidence="3 5" key="2">
    <citation type="submission" date="2016-08" db="EMBL/GenBank/DDBJ databases">
        <authorList>
            <person name="Varghese N."/>
            <person name="Submissions Spin"/>
        </authorList>
    </citation>
    <scope>NUCLEOTIDE SEQUENCE [LARGE SCALE GENOMIC DNA]</scope>
    <source>
        <strain evidence="3 5">HL-109</strain>
    </source>
</reference>
<organism evidence="2 4">
    <name type="scientific">Saliniramus fredricksonii</name>
    <dbReference type="NCBI Taxonomy" id="1653334"/>
    <lineage>
        <taxon>Bacteria</taxon>
        <taxon>Pseudomonadati</taxon>
        <taxon>Pseudomonadota</taxon>
        <taxon>Alphaproteobacteria</taxon>
        <taxon>Hyphomicrobiales</taxon>
        <taxon>Salinarimonadaceae</taxon>
        <taxon>Saliniramus</taxon>
    </lineage>
</organism>
<sequence length="89" mass="10201">MAQSSNRILEEFSRLFTDAAGAATGARREVEAIMRAQADKFLKDMDVVTREEFEAVREMAIEARNENERLAERIDELEARLVKQTSRPD</sequence>
<dbReference type="Pfam" id="PF04380">
    <property type="entry name" value="BMFP"/>
    <property type="match status" value="1"/>
</dbReference>
<feature type="coiled-coil region" evidence="1">
    <location>
        <begin position="53"/>
        <end position="87"/>
    </location>
</feature>